<gene>
    <name evidence="1" type="ORF">IV203_037848</name>
</gene>
<protein>
    <submittedName>
        <fullName evidence="1">Uncharacterized protein</fullName>
    </submittedName>
</protein>
<sequence length="314" mass="35594">MLVKALESRQIQERFQREAGVEIPCIDSMSMRENLDSNETLKNQNNYGQRCHVFLDADFVPRTPQAHVNQLRNIVNICQNICIENDTGKVPNIWNPWSINCDLSVKTQESFQEPYVFPPVNTVATDKSTVILCRAIYGTLDNEDAPVNVIIYENDHIVKSFFRNRPNGFGYCDHAIRELGFPPCANTPAKTITSSLIKLNRSIENVQEEDDNDLAHKSIAEKFLDNMTTLFTTATFSGEHHELLGQLFTKASENLNIVHIRDKWDVFVAAYKAISRHTTNESIASTITPSTFDGHEGFVQNTTTTQYATVFQKT</sequence>
<comment type="caution">
    <text evidence="1">The sequence shown here is derived from an EMBL/GenBank/DDBJ whole genome shotgun (WGS) entry which is preliminary data.</text>
</comment>
<keyword evidence="2" id="KW-1185">Reference proteome</keyword>
<dbReference type="Proteomes" id="UP000693970">
    <property type="component" value="Unassembled WGS sequence"/>
</dbReference>
<proteinExistence type="predicted"/>
<evidence type="ECO:0000313" key="2">
    <source>
        <dbReference type="Proteomes" id="UP000693970"/>
    </source>
</evidence>
<dbReference type="AlphaFoldDB" id="A0A9K3PYY7"/>
<dbReference type="EMBL" id="JAGRRH010000009">
    <property type="protein sequence ID" value="KAG7364646.1"/>
    <property type="molecule type" value="Genomic_DNA"/>
</dbReference>
<name>A0A9K3PYY7_9STRA</name>
<accession>A0A9K3PYY7</accession>
<evidence type="ECO:0000313" key="1">
    <source>
        <dbReference type="EMBL" id="KAG7364646.1"/>
    </source>
</evidence>
<reference evidence="1" key="1">
    <citation type="journal article" date="2021" name="Sci. Rep.">
        <title>Diploid genomic architecture of Nitzschia inconspicua, an elite biomass production diatom.</title>
        <authorList>
            <person name="Oliver A."/>
            <person name="Podell S."/>
            <person name="Pinowska A."/>
            <person name="Traller J.C."/>
            <person name="Smith S.R."/>
            <person name="McClure R."/>
            <person name="Beliaev A."/>
            <person name="Bohutskyi P."/>
            <person name="Hill E.A."/>
            <person name="Rabines A."/>
            <person name="Zheng H."/>
            <person name="Allen L.Z."/>
            <person name="Kuo A."/>
            <person name="Grigoriev I.V."/>
            <person name="Allen A.E."/>
            <person name="Hazlebeck D."/>
            <person name="Allen E.E."/>
        </authorList>
    </citation>
    <scope>NUCLEOTIDE SEQUENCE</scope>
    <source>
        <strain evidence="1">Hildebrandi</strain>
    </source>
</reference>
<reference evidence="1" key="2">
    <citation type="submission" date="2021-04" db="EMBL/GenBank/DDBJ databases">
        <authorList>
            <person name="Podell S."/>
        </authorList>
    </citation>
    <scope>NUCLEOTIDE SEQUENCE</scope>
    <source>
        <strain evidence="1">Hildebrandi</strain>
    </source>
</reference>
<organism evidence="1 2">
    <name type="scientific">Nitzschia inconspicua</name>
    <dbReference type="NCBI Taxonomy" id="303405"/>
    <lineage>
        <taxon>Eukaryota</taxon>
        <taxon>Sar</taxon>
        <taxon>Stramenopiles</taxon>
        <taxon>Ochrophyta</taxon>
        <taxon>Bacillariophyta</taxon>
        <taxon>Bacillariophyceae</taxon>
        <taxon>Bacillariophycidae</taxon>
        <taxon>Bacillariales</taxon>
        <taxon>Bacillariaceae</taxon>
        <taxon>Nitzschia</taxon>
    </lineage>
</organism>